<sequence>MTTLTVSLTAALPWLLLIGAVLAALWWGSRRPPGVTVERLVPATGFEGTRVPLTVRVKLRSRRPLRVLLDDPTPRGVVPDVTPELSVRLLGHAPHDLTTTLTLNRRGAHDWPGGTLRWADPLGLFWHSAPLPGPPTTLDVFPGTHGLILPDLLRPLLSEGTLTRRVGLDDPLSLRGVRDYVPGDPPGRVHWRLSARTGTLTVREPERTAASSLTVFVDTSSGGEVFVDSAARLAASLVREAAGLGLPVAAATRATLSPSGRDPLSMQAALRLLARLAPDSAPPRLPPTRSGGNLILLTASPGPDLLTQALHARATAARVSIVALPEGYYLEPGESPRRQWTGLPDAVRDLERRAAALAGAGIQVVVLRGNQSVLTLAHGHAPGGGSMQTI</sequence>
<dbReference type="PANTHER" id="PTHR34351:SF1">
    <property type="entry name" value="SLR1927 PROTEIN"/>
    <property type="match status" value="1"/>
</dbReference>
<organism evidence="2 3">
    <name type="scientific">Deinococcus depolymerans</name>
    <dbReference type="NCBI Taxonomy" id="392408"/>
    <lineage>
        <taxon>Bacteria</taxon>
        <taxon>Thermotogati</taxon>
        <taxon>Deinococcota</taxon>
        <taxon>Deinococci</taxon>
        <taxon>Deinococcales</taxon>
        <taxon>Deinococcaceae</taxon>
        <taxon>Deinococcus</taxon>
    </lineage>
</organism>
<dbReference type="Pfam" id="PF01882">
    <property type="entry name" value="DUF58"/>
    <property type="match status" value="1"/>
</dbReference>
<evidence type="ECO:0000313" key="3">
    <source>
        <dbReference type="Proteomes" id="UP001500191"/>
    </source>
</evidence>
<protein>
    <submittedName>
        <fullName evidence="2">DUF58 domain-containing protein</fullName>
    </submittedName>
</protein>
<comment type="caution">
    <text evidence="2">The sequence shown here is derived from an EMBL/GenBank/DDBJ whole genome shotgun (WGS) entry which is preliminary data.</text>
</comment>
<evidence type="ECO:0000259" key="1">
    <source>
        <dbReference type="Pfam" id="PF01882"/>
    </source>
</evidence>
<dbReference type="EMBL" id="BAAADB010000030">
    <property type="protein sequence ID" value="GAA0521048.1"/>
    <property type="molecule type" value="Genomic_DNA"/>
</dbReference>
<dbReference type="PANTHER" id="PTHR34351">
    <property type="entry name" value="SLR1927 PROTEIN-RELATED"/>
    <property type="match status" value="1"/>
</dbReference>
<reference evidence="3" key="1">
    <citation type="journal article" date="2019" name="Int. J. Syst. Evol. Microbiol.">
        <title>The Global Catalogue of Microorganisms (GCM) 10K type strain sequencing project: providing services to taxonomists for standard genome sequencing and annotation.</title>
        <authorList>
            <consortium name="The Broad Institute Genomics Platform"/>
            <consortium name="The Broad Institute Genome Sequencing Center for Infectious Disease"/>
            <person name="Wu L."/>
            <person name="Ma J."/>
        </authorList>
    </citation>
    <scope>NUCLEOTIDE SEQUENCE [LARGE SCALE GENOMIC DNA]</scope>
    <source>
        <strain evidence="3">JCM 14368</strain>
    </source>
</reference>
<gene>
    <name evidence="2" type="ORF">GCM10008937_30790</name>
</gene>
<proteinExistence type="predicted"/>
<evidence type="ECO:0000313" key="2">
    <source>
        <dbReference type="EMBL" id="GAA0521048.1"/>
    </source>
</evidence>
<name>A0ABP3MIE1_9DEIO</name>
<dbReference type="InterPro" id="IPR002881">
    <property type="entry name" value="DUF58"/>
</dbReference>
<keyword evidence="3" id="KW-1185">Reference proteome</keyword>
<dbReference type="RefSeq" id="WP_343760732.1">
    <property type="nucleotide sequence ID" value="NZ_BAAADB010000030.1"/>
</dbReference>
<feature type="domain" description="DUF58" evidence="1">
    <location>
        <begin position="177"/>
        <end position="281"/>
    </location>
</feature>
<accession>A0ABP3MIE1</accession>
<dbReference type="Proteomes" id="UP001500191">
    <property type="component" value="Unassembled WGS sequence"/>
</dbReference>